<evidence type="ECO:0000313" key="2">
    <source>
        <dbReference type="EMBL" id="WMN11514.1"/>
    </source>
</evidence>
<keyword evidence="1" id="KW-0812">Transmembrane</keyword>
<keyword evidence="3" id="KW-1185">Reference proteome</keyword>
<dbReference type="EMBL" id="CP129971">
    <property type="protein sequence ID" value="WMN11514.1"/>
    <property type="molecule type" value="Genomic_DNA"/>
</dbReference>
<feature type="transmembrane region" description="Helical" evidence="1">
    <location>
        <begin position="9"/>
        <end position="29"/>
    </location>
</feature>
<protein>
    <submittedName>
        <fullName evidence="2">Uncharacterized protein</fullName>
    </submittedName>
</protein>
<gene>
    <name evidence="2" type="ORF">QYS49_38650</name>
</gene>
<name>A0AA51NAM4_9BACT</name>
<accession>A0AA51NAM4</accession>
<keyword evidence="1" id="KW-1133">Transmembrane helix</keyword>
<feature type="transmembrane region" description="Helical" evidence="1">
    <location>
        <begin position="49"/>
        <end position="68"/>
    </location>
</feature>
<keyword evidence="1" id="KW-0472">Membrane</keyword>
<reference evidence="2 3" key="1">
    <citation type="submission" date="2023-08" db="EMBL/GenBank/DDBJ databases">
        <title>Comparative genomics and taxonomic characterization of three novel marine species of genus Marivirga.</title>
        <authorList>
            <person name="Muhammad N."/>
            <person name="Kim S.-G."/>
        </authorList>
    </citation>
    <scope>NUCLEOTIDE SEQUENCE [LARGE SCALE GENOMIC DNA]</scope>
    <source>
        <strain evidence="2 3">BDSF4-3</strain>
    </source>
</reference>
<sequence>MTRKLTPDYFGWVLLFLIVIVVAIFWLWLGYDALTLEKRYHYDFLGYSIAFLAFILFGFEIFGLWLLIQFLKIEMGRKIIYDGDNERLIIYKNGVTEEFYLNELESLILSESSFYRITTAHLSYSQLNFKSKEPIIFTSFVLTTKEMDKLLGKKARKVDKTIRKFFEGIHIKEIATLIH</sequence>
<dbReference type="AlphaFoldDB" id="A0AA51NAM4"/>
<dbReference type="RefSeq" id="WP_308348811.1">
    <property type="nucleotide sequence ID" value="NZ_CP129971.1"/>
</dbReference>
<evidence type="ECO:0000313" key="3">
    <source>
        <dbReference type="Proteomes" id="UP001230496"/>
    </source>
</evidence>
<evidence type="ECO:0000256" key="1">
    <source>
        <dbReference type="SAM" id="Phobius"/>
    </source>
</evidence>
<proteinExistence type="predicted"/>
<organism evidence="2 3">
    <name type="scientific">Marivirga salinarum</name>
    <dbReference type="NCBI Taxonomy" id="3059078"/>
    <lineage>
        <taxon>Bacteria</taxon>
        <taxon>Pseudomonadati</taxon>
        <taxon>Bacteroidota</taxon>
        <taxon>Cytophagia</taxon>
        <taxon>Cytophagales</taxon>
        <taxon>Marivirgaceae</taxon>
        <taxon>Marivirga</taxon>
    </lineage>
</organism>
<dbReference type="KEGG" id="msaa:QYS49_38650"/>
<dbReference type="Proteomes" id="UP001230496">
    <property type="component" value="Chromosome"/>
</dbReference>